<comment type="cofactor">
    <cofactor evidence="8">
        <name>Mg(2+)</name>
        <dbReference type="ChEBI" id="CHEBI:18420"/>
    </cofactor>
    <text evidence="8">Divalent metal ions. Mg(2+) is the most effective.</text>
</comment>
<keyword evidence="10" id="KW-1185">Reference proteome</keyword>
<dbReference type="Pfam" id="PF13344">
    <property type="entry name" value="Hydrolase_6"/>
    <property type="match status" value="1"/>
</dbReference>
<dbReference type="CDD" id="cd07530">
    <property type="entry name" value="HAD_Pase_UmpH-like"/>
    <property type="match status" value="1"/>
</dbReference>
<dbReference type="NCBIfam" id="TIGR01457">
    <property type="entry name" value="HAD-SF-IIA-hyp2"/>
    <property type="match status" value="1"/>
</dbReference>
<dbReference type="PIRSF" id="PIRSF000915">
    <property type="entry name" value="PGP-type_phosphatase"/>
    <property type="match status" value="1"/>
</dbReference>
<feature type="active site" description="Nucleophile" evidence="6">
    <location>
        <position position="9"/>
    </location>
</feature>
<dbReference type="GO" id="GO:0046872">
    <property type="term" value="F:metal ion binding"/>
    <property type="evidence" value="ECO:0007669"/>
    <property type="project" value="UniProtKB-KW"/>
</dbReference>
<evidence type="ECO:0000256" key="7">
    <source>
        <dbReference type="PIRSR" id="PIRSR000915-2"/>
    </source>
</evidence>
<organism evidence="9 10">
    <name type="scientific">Weissella coleopterorum</name>
    <dbReference type="NCBI Taxonomy" id="2714949"/>
    <lineage>
        <taxon>Bacteria</taxon>
        <taxon>Bacillati</taxon>
        <taxon>Bacillota</taxon>
        <taxon>Bacilli</taxon>
        <taxon>Lactobacillales</taxon>
        <taxon>Lactobacillaceae</taxon>
        <taxon>Weissella</taxon>
    </lineage>
</organism>
<dbReference type="InterPro" id="IPR006357">
    <property type="entry name" value="HAD-SF_hydro_IIA"/>
</dbReference>
<evidence type="ECO:0000256" key="2">
    <source>
        <dbReference type="ARBA" id="ARBA00022723"/>
    </source>
</evidence>
<evidence type="ECO:0000256" key="4">
    <source>
        <dbReference type="ARBA" id="ARBA00022842"/>
    </source>
</evidence>
<feature type="binding site" evidence="7">
    <location>
        <position position="182"/>
    </location>
    <ligand>
        <name>substrate</name>
    </ligand>
</feature>
<evidence type="ECO:0000256" key="1">
    <source>
        <dbReference type="ARBA" id="ARBA00006696"/>
    </source>
</evidence>
<feature type="active site" description="Proton donor" evidence="6">
    <location>
        <position position="11"/>
    </location>
</feature>
<keyword evidence="3 9" id="KW-0378">Hydrolase</keyword>
<dbReference type="RefSeq" id="WP_166011314.1">
    <property type="nucleotide sequence ID" value="NZ_CP049888.1"/>
</dbReference>
<name>A0A6G8B1G7_9LACO</name>
<evidence type="ECO:0000256" key="3">
    <source>
        <dbReference type="ARBA" id="ARBA00022801"/>
    </source>
</evidence>
<dbReference type="InterPro" id="IPR036412">
    <property type="entry name" value="HAD-like_sf"/>
</dbReference>
<dbReference type="SUPFAM" id="SSF56784">
    <property type="entry name" value="HAD-like"/>
    <property type="match status" value="1"/>
</dbReference>
<accession>A0A6G8B1G7</accession>
<dbReference type="Gene3D" id="3.40.50.1000">
    <property type="entry name" value="HAD superfamily/HAD-like"/>
    <property type="match status" value="2"/>
</dbReference>
<evidence type="ECO:0000313" key="10">
    <source>
        <dbReference type="Proteomes" id="UP000500741"/>
    </source>
</evidence>
<dbReference type="PANTHER" id="PTHR19288">
    <property type="entry name" value="4-NITROPHENYLPHOSPHATASE-RELATED"/>
    <property type="match status" value="1"/>
</dbReference>
<dbReference type="NCBIfam" id="TIGR01460">
    <property type="entry name" value="HAD-SF-IIA"/>
    <property type="match status" value="1"/>
</dbReference>
<dbReference type="Proteomes" id="UP000500741">
    <property type="component" value="Chromosome"/>
</dbReference>
<evidence type="ECO:0000256" key="6">
    <source>
        <dbReference type="PIRSR" id="PIRSR000915-1"/>
    </source>
</evidence>
<dbReference type="SFLD" id="SFLDG01139">
    <property type="entry name" value="C2.A:_Pyridoxal_Phosphate_Phos"/>
    <property type="match status" value="1"/>
</dbReference>
<keyword evidence="4 5" id="KW-0460">Magnesium</keyword>
<dbReference type="PANTHER" id="PTHR19288:SF46">
    <property type="entry name" value="HALOACID DEHALOGENASE-LIKE HYDROLASE DOMAIN-CONTAINING PROTEIN 2"/>
    <property type="match status" value="1"/>
</dbReference>
<keyword evidence="2 5" id="KW-0479">Metal-binding</keyword>
<evidence type="ECO:0000256" key="5">
    <source>
        <dbReference type="PIRNR" id="PIRNR000915"/>
    </source>
</evidence>
<comment type="similarity">
    <text evidence="1 5">Belongs to the HAD-like hydrolase superfamily. NagD family.</text>
</comment>
<dbReference type="InterPro" id="IPR023214">
    <property type="entry name" value="HAD_sf"/>
</dbReference>
<sequence length="256" mass="28296">MTYEGYFIDLDGTIYQGKNSFPSGKRFIERLRQNDKQFMFVTNNATRTPEQVQRTLADEHDIHVDMTQIYTSAMATADYVSRLAEVKKVLVIGEIGLHQALAAKGLTIVTRGNADAVVVGLNRELKYDDLMYATLAIQNGAKFIATNIDTNLPNEKGMIPGAGTVVAAVQTATQQQPIIIGKPYTPIMEGALQRAQLDVKQVIMVGDNYKTDIQAGINLKMDTLLVYSGISTKSQIKAEQIKPTHEVDSLDDWVIE</sequence>
<evidence type="ECO:0000313" key="9">
    <source>
        <dbReference type="EMBL" id="QIL51080.1"/>
    </source>
</evidence>
<protein>
    <recommendedName>
        <fullName evidence="5">Acid sugar phosphatase</fullName>
        <ecNumber evidence="5">3.1.3.-</ecNumber>
    </recommendedName>
</protein>
<gene>
    <name evidence="9" type="ORF">G7084_07105</name>
</gene>
<proteinExistence type="inferred from homology"/>
<dbReference type="Pfam" id="PF13242">
    <property type="entry name" value="Hydrolase_like"/>
    <property type="match status" value="1"/>
</dbReference>
<feature type="binding site" evidence="8">
    <location>
        <position position="11"/>
    </location>
    <ligand>
        <name>Mg(2+)</name>
        <dbReference type="ChEBI" id="CHEBI:18420"/>
    </ligand>
</feature>
<dbReference type="AlphaFoldDB" id="A0A6G8B1G7"/>
<dbReference type="InterPro" id="IPR006354">
    <property type="entry name" value="HAD-SF_hydro_IIA_hyp1"/>
</dbReference>
<comment type="function">
    <text evidence="5">Catalyzes the dephosphorylation of 2-6 carbon acid sugars in vitro.</text>
</comment>
<feature type="binding site" evidence="8">
    <location>
        <position position="207"/>
    </location>
    <ligand>
        <name>Mg(2+)</name>
        <dbReference type="ChEBI" id="CHEBI:18420"/>
    </ligand>
</feature>
<evidence type="ECO:0000256" key="8">
    <source>
        <dbReference type="PIRSR" id="PIRSR000915-3"/>
    </source>
</evidence>
<dbReference type="EC" id="3.1.3.-" evidence="5"/>
<dbReference type="GO" id="GO:0005737">
    <property type="term" value="C:cytoplasm"/>
    <property type="evidence" value="ECO:0007669"/>
    <property type="project" value="TreeGrafter"/>
</dbReference>
<feature type="binding site" evidence="8">
    <location>
        <position position="9"/>
    </location>
    <ligand>
        <name>Mg(2+)</name>
        <dbReference type="ChEBI" id="CHEBI:18420"/>
    </ligand>
</feature>
<dbReference type="EMBL" id="CP049888">
    <property type="protein sequence ID" value="QIL51080.1"/>
    <property type="molecule type" value="Genomic_DNA"/>
</dbReference>
<dbReference type="GO" id="GO:0016791">
    <property type="term" value="F:phosphatase activity"/>
    <property type="evidence" value="ECO:0007669"/>
    <property type="project" value="TreeGrafter"/>
</dbReference>
<dbReference type="SFLD" id="SFLDS00003">
    <property type="entry name" value="Haloacid_Dehalogenase"/>
    <property type="match status" value="1"/>
</dbReference>
<dbReference type="FunFam" id="3.40.50.1000:FF:000053">
    <property type="entry name" value="TIGR01457 family HAD hydrolase"/>
    <property type="match status" value="1"/>
</dbReference>
<reference evidence="9 10" key="1">
    <citation type="submission" date="2020-03" db="EMBL/GenBank/DDBJ databases">
        <title>Weissella sp. nov., isolated from Cybister lewisianus.</title>
        <authorList>
            <person name="Hyun D.-W."/>
            <person name="Bae J.-W."/>
        </authorList>
    </citation>
    <scope>NUCLEOTIDE SEQUENCE [LARGE SCALE GENOMIC DNA]</scope>
    <source>
        <strain evidence="9 10">HDW19</strain>
    </source>
</reference>
<dbReference type="KEGG" id="wco:G7084_07105"/>